<feature type="signal peptide" evidence="3">
    <location>
        <begin position="1"/>
        <end position="18"/>
    </location>
</feature>
<evidence type="ECO:0000256" key="1">
    <source>
        <dbReference type="ARBA" id="ARBA00022729"/>
    </source>
</evidence>
<evidence type="ECO:0000256" key="2">
    <source>
        <dbReference type="ARBA" id="ARBA00022801"/>
    </source>
</evidence>
<evidence type="ECO:0000313" key="5">
    <source>
        <dbReference type="EMBL" id="PSR90780.1"/>
    </source>
</evidence>
<gene>
    <name evidence="5" type="ORF">BD289DRAFT_452162</name>
</gene>
<dbReference type="EMBL" id="KZ678415">
    <property type="protein sequence ID" value="PSR90780.1"/>
    <property type="molecule type" value="Genomic_DNA"/>
</dbReference>
<dbReference type="InterPro" id="IPR002921">
    <property type="entry name" value="Fungal_lipase-type"/>
</dbReference>
<dbReference type="SUPFAM" id="SSF53474">
    <property type="entry name" value="alpha/beta-Hydrolases"/>
    <property type="match status" value="1"/>
</dbReference>
<dbReference type="OrthoDB" id="426718at2759"/>
<dbReference type="Proteomes" id="UP000241462">
    <property type="component" value="Unassembled WGS sequence"/>
</dbReference>
<feature type="chain" id="PRO_5015445699" evidence="3">
    <location>
        <begin position="19"/>
        <end position="345"/>
    </location>
</feature>
<dbReference type="InterPro" id="IPR051299">
    <property type="entry name" value="AB_hydrolase_lip/est"/>
</dbReference>
<dbReference type="GO" id="GO:0006629">
    <property type="term" value="P:lipid metabolic process"/>
    <property type="evidence" value="ECO:0007669"/>
    <property type="project" value="InterPro"/>
</dbReference>
<dbReference type="InParanoid" id="A0A2T3AC46"/>
<proteinExistence type="predicted"/>
<evidence type="ECO:0000259" key="4">
    <source>
        <dbReference type="Pfam" id="PF01764"/>
    </source>
</evidence>
<organism evidence="5 6">
    <name type="scientific">Coniella lustricola</name>
    <dbReference type="NCBI Taxonomy" id="2025994"/>
    <lineage>
        <taxon>Eukaryota</taxon>
        <taxon>Fungi</taxon>
        <taxon>Dikarya</taxon>
        <taxon>Ascomycota</taxon>
        <taxon>Pezizomycotina</taxon>
        <taxon>Sordariomycetes</taxon>
        <taxon>Sordariomycetidae</taxon>
        <taxon>Diaporthales</taxon>
        <taxon>Schizoparmaceae</taxon>
        <taxon>Coniella</taxon>
    </lineage>
</organism>
<keyword evidence="2 5" id="KW-0378">Hydrolase</keyword>
<dbReference type="PANTHER" id="PTHR46640:SF1">
    <property type="entry name" value="FUNGAL LIPASE-LIKE DOMAIN-CONTAINING PROTEIN-RELATED"/>
    <property type="match status" value="1"/>
</dbReference>
<accession>A0A2T3AC46</accession>
<evidence type="ECO:0000256" key="3">
    <source>
        <dbReference type="SAM" id="SignalP"/>
    </source>
</evidence>
<name>A0A2T3AC46_9PEZI</name>
<dbReference type="Gene3D" id="3.40.50.1820">
    <property type="entry name" value="alpha/beta hydrolase"/>
    <property type="match status" value="1"/>
</dbReference>
<dbReference type="FunCoup" id="A0A2T3AC46">
    <property type="interactions" value="6"/>
</dbReference>
<protein>
    <submittedName>
        <fullName evidence="5">Alpha/Beta hydrolase protein</fullName>
    </submittedName>
</protein>
<dbReference type="InterPro" id="IPR029058">
    <property type="entry name" value="AB_hydrolase_fold"/>
</dbReference>
<dbReference type="GO" id="GO:0016787">
    <property type="term" value="F:hydrolase activity"/>
    <property type="evidence" value="ECO:0007669"/>
    <property type="project" value="UniProtKB-KW"/>
</dbReference>
<dbReference type="PANTHER" id="PTHR46640">
    <property type="entry name" value="TRIACYLGLYCEROL LIPASE, PUTATIVE (AFU_ORTHOLOGUE AFUA_6G06510)-RELATED"/>
    <property type="match status" value="1"/>
</dbReference>
<dbReference type="AlphaFoldDB" id="A0A2T3AC46"/>
<sequence length="345" mass="37081">MKTSILSSLSMGAALAAASGLQARDVASLTTTSYDNMKYYVQYSTSAYCNSDDTVGALVSCGSSGCPAIMADGATIVGVLPSTTLFDLEGFVAVDTVREEIVVAFRGSSDLRNWIADFDFILVPYAGCSGCYVHDGFYESWQEVQSYTLDFVEAAFADYPSYTLVVAGHSLGAAVATLAAADLRIAGYSCDVYTVGSPRVGNLAWAEFVTAQEGYEYRATHYDDPVPRLPPIVLGYYHTSPEFWLAAGPATNIDYTIDDIEVCPGYANTSCNAGTTGLDGNAHSYYFQYLGCGSESNGISLRKRDNPLWRRDSSSSNITDAELSEKLTNYTMLDIAYSQQLAASS</sequence>
<keyword evidence="1 3" id="KW-0732">Signal</keyword>
<feature type="domain" description="Fungal lipase-type" evidence="4">
    <location>
        <begin position="102"/>
        <end position="232"/>
    </location>
</feature>
<dbReference type="CDD" id="cd00519">
    <property type="entry name" value="Lipase_3"/>
    <property type="match status" value="1"/>
</dbReference>
<keyword evidence="6" id="KW-1185">Reference proteome</keyword>
<reference evidence="5 6" key="1">
    <citation type="journal article" date="2018" name="Mycol. Prog.">
        <title>Coniella lustricola, a new species from submerged detritus.</title>
        <authorList>
            <person name="Raudabaugh D.B."/>
            <person name="Iturriaga T."/>
            <person name="Carver A."/>
            <person name="Mondo S."/>
            <person name="Pangilinan J."/>
            <person name="Lipzen A."/>
            <person name="He G."/>
            <person name="Amirebrahimi M."/>
            <person name="Grigoriev I.V."/>
            <person name="Miller A.N."/>
        </authorList>
    </citation>
    <scope>NUCLEOTIDE SEQUENCE [LARGE SCALE GENOMIC DNA]</scope>
    <source>
        <strain evidence="5 6">B22-T-1</strain>
    </source>
</reference>
<dbReference type="STRING" id="2025994.A0A2T3AC46"/>
<evidence type="ECO:0000313" key="6">
    <source>
        <dbReference type="Proteomes" id="UP000241462"/>
    </source>
</evidence>
<dbReference type="Pfam" id="PF01764">
    <property type="entry name" value="Lipase_3"/>
    <property type="match status" value="1"/>
</dbReference>